<dbReference type="EMBL" id="OZ023717">
    <property type="protein sequence ID" value="CAK9866987.1"/>
    <property type="molecule type" value="Genomic_DNA"/>
</dbReference>
<accession>A0ABP1AX68</accession>
<name>A0ABP1AX68_9BRYO</name>
<sequence>MDVGDLQTAEIRIPLLSDPSPKELWTIILKITLKNTIVKAKVRIGYTDFLRIVQTDSWRSIVINRLSTSSEVAYNCNQEKAGPLTIDEGMVLRGNLHHDANQHKVAVALDELLGQMREHELQMISYHVGLWRWTEDRREVKQKLLQEEATVAT</sequence>
<gene>
    <name evidence="1" type="ORF">CSSPJE1EN2_LOCUS9982</name>
</gene>
<protein>
    <submittedName>
        <fullName evidence="1">Uncharacterized protein</fullName>
    </submittedName>
</protein>
<evidence type="ECO:0000313" key="2">
    <source>
        <dbReference type="Proteomes" id="UP001497522"/>
    </source>
</evidence>
<dbReference type="Proteomes" id="UP001497522">
    <property type="component" value="Chromosome 16"/>
</dbReference>
<proteinExistence type="predicted"/>
<reference evidence="1" key="1">
    <citation type="submission" date="2024-03" db="EMBL/GenBank/DDBJ databases">
        <authorList>
            <consortium name="ELIXIR-Norway"/>
            <consortium name="Elixir Norway"/>
        </authorList>
    </citation>
    <scope>NUCLEOTIDE SEQUENCE</scope>
</reference>
<organism evidence="1 2">
    <name type="scientific">Sphagnum jensenii</name>
    <dbReference type="NCBI Taxonomy" id="128206"/>
    <lineage>
        <taxon>Eukaryota</taxon>
        <taxon>Viridiplantae</taxon>
        <taxon>Streptophyta</taxon>
        <taxon>Embryophyta</taxon>
        <taxon>Bryophyta</taxon>
        <taxon>Sphagnophytina</taxon>
        <taxon>Sphagnopsida</taxon>
        <taxon>Sphagnales</taxon>
        <taxon>Sphagnaceae</taxon>
        <taxon>Sphagnum</taxon>
    </lineage>
</organism>
<keyword evidence="2" id="KW-1185">Reference proteome</keyword>
<evidence type="ECO:0000313" key="1">
    <source>
        <dbReference type="EMBL" id="CAK9866987.1"/>
    </source>
</evidence>